<proteinExistence type="predicted"/>
<evidence type="ECO:0000259" key="1">
    <source>
        <dbReference type="Pfam" id="PF24808"/>
    </source>
</evidence>
<gene>
    <name evidence="2" type="ORF">PVAG01_01494</name>
</gene>
<evidence type="ECO:0000313" key="2">
    <source>
        <dbReference type="EMBL" id="KAL3427985.1"/>
    </source>
</evidence>
<organism evidence="2 3">
    <name type="scientific">Phlyctema vagabunda</name>
    <dbReference type="NCBI Taxonomy" id="108571"/>
    <lineage>
        <taxon>Eukaryota</taxon>
        <taxon>Fungi</taxon>
        <taxon>Dikarya</taxon>
        <taxon>Ascomycota</taxon>
        <taxon>Pezizomycotina</taxon>
        <taxon>Leotiomycetes</taxon>
        <taxon>Helotiales</taxon>
        <taxon>Dermateaceae</taxon>
        <taxon>Phlyctema</taxon>
    </lineage>
</organism>
<dbReference type="Proteomes" id="UP001629113">
    <property type="component" value="Unassembled WGS sequence"/>
</dbReference>
<name>A0ABR4PXN9_9HELO</name>
<dbReference type="EMBL" id="JBFCZG010000001">
    <property type="protein sequence ID" value="KAL3427985.1"/>
    <property type="molecule type" value="Genomic_DNA"/>
</dbReference>
<dbReference type="InterPro" id="IPR056124">
    <property type="entry name" value="DUF7707"/>
</dbReference>
<sequence>MFVKPPTTPPLTLLSSQPLPDASSWCSAEISTCGTLCGGDNGANDCDPDTLGYNCTCGSNSSAPGLQYYQQSMPTFICQQIYENCIVAGQNNAAAQRLCTQAQERNCGKLDVTTFVAPAESSSSSSAAATATSSSASSAVASATNSAAAATSTAAAASYQAPVGVVAAGIAAAFGLLL</sequence>
<accession>A0ABR4PXN9</accession>
<keyword evidence="3" id="KW-1185">Reference proteome</keyword>
<dbReference type="PANTHER" id="PTHR38118">
    <property type="entry name" value="ANCHORED CELL WALL PROTEIN 11-RELATED"/>
    <property type="match status" value="1"/>
</dbReference>
<evidence type="ECO:0000313" key="3">
    <source>
        <dbReference type="Proteomes" id="UP001629113"/>
    </source>
</evidence>
<dbReference type="Pfam" id="PF24808">
    <property type="entry name" value="DUF7707"/>
    <property type="match status" value="1"/>
</dbReference>
<comment type="caution">
    <text evidence="2">The sequence shown here is derived from an EMBL/GenBank/DDBJ whole genome shotgun (WGS) entry which is preliminary data.</text>
</comment>
<dbReference type="PANTHER" id="PTHR38118:SF3">
    <property type="entry name" value="ANCHORED CELL WALL PROTEIN 11"/>
    <property type="match status" value="1"/>
</dbReference>
<protein>
    <submittedName>
        <fullName evidence="2">Pci domain-containing protein</fullName>
    </submittedName>
</protein>
<feature type="domain" description="DUF7707" evidence="1">
    <location>
        <begin position="22"/>
        <end position="111"/>
    </location>
</feature>
<reference evidence="2 3" key="1">
    <citation type="submission" date="2024-06" db="EMBL/GenBank/DDBJ databases">
        <title>Complete genome of Phlyctema vagabunda strain 19-DSS-EL-015.</title>
        <authorList>
            <person name="Fiorenzani C."/>
        </authorList>
    </citation>
    <scope>NUCLEOTIDE SEQUENCE [LARGE SCALE GENOMIC DNA]</scope>
    <source>
        <strain evidence="2 3">19-DSS-EL-015</strain>
    </source>
</reference>